<keyword evidence="2 5" id="KW-0479">Metal-binding</keyword>
<gene>
    <name evidence="7" type="ORF">Taro_036068</name>
</gene>
<dbReference type="GO" id="GO:0046872">
    <property type="term" value="F:metal ion binding"/>
    <property type="evidence" value="ECO:0007669"/>
    <property type="project" value="UniProtKB-KW"/>
</dbReference>
<keyword evidence="8" id="KW-1185">Reference proteome</keyword>
<dbReference type="PANTHER" id="PTHR47991">
    <property type="entry name" value="OXOGLUTARATE/IRON-DEPENDENT DIOXYGENASE"/>
    <property type="match status" value="1"/>
</dbReference>
<dbReference type="Gene3D" id="2.60.120.330">
    <property type="entry name" value="B-lactam Antibiotic, Isopenicillin N Synthase, Chain"/>
    <property type="match status" value="1"/>
</dbReference>
<comment type="caution">
    <text evidence="7">The sequence shown here is derived from an EMBL/GenBank/DDBJ whole genome shotgun (WGS) entry which is preliminary data.</text>
</comment>
<evidence type="ECO:0000256" key="3">
    <source>
        <dbReference type="ARBA" id="ARBA00023002"/>
    </source>
</evidence>
<dbReference type="SUPFAM" id="SSF51197">
    <property type="entry name" value="Clavaminate synthase-like"/>
    <property type="match status" value="1"/>
</dbReference>
<dbReference type="AlphaFoldDB" id="A0A843WGQ5"/>
<dbReference type="OrthoDB" id="288590at2759"/>
<name>A0A843WGQ5_COLES</name>
<dbReference type="InterPro" id="IPR044861">
    <property type="entry name" value="IPNS-like_FE2OG_OXY"/>
</dbReference>
<proteinExistence type="inferred from homology"/>
<dbReference type="Pfam" id="PF14226">
    <property type="entry name" value="DIOX_N"/>
    <property type="match status" value="1"/>
</dbReference>
<dbReference type="InterPro" id="IPR027443">
    <property type="entry name" value="IPNS-like_sf"/>
</dbReference>
<protein>
    <recommendedName>
        <fullName evidence="6">Fe2OG dioxygenase domain-containing protein</fullName>
    </recommendedName>
</protein>
<evidence type="ECO:0000313" key="7">
    <source>
        <dbReference type="EMBL" id="MQM03294.1"/>
    </source>
</evidence>
<dbReference type="InterPro" id="IPR005123">
    <property type="entry name" value="Oxoglu/Fe-dep_dioxygenase_dom"/>
</dbReference>
<dbReference type="Pfam" id="PF03171">
    <property type="entry name" value="2OG-FeII_Oxy"/>
    <property type="match status" value="1"/>
</dbReference>
<dbReference type="GO" id="GO:0016491">
    <property type="term" value="F:oxidoreductase activity"/>
    <property type="evidence" value="ECO:0007669"/>
    <property type="project" value="UniProtKB-KW"/>
</dbReference>
<organism evidence="7 8">
    <name type="scientific">Colocasia esculenta</name>
    <name type="common">Wild taro</name>
    <name type="synonym">Arum esculentum</name>
    <dbReference type="NCBI Taxonomy" id="4460"/>
    <lineage>
        <taxon>Eukaryota</taxon>
        <taxon>Viridiplantae</taxon>
        <taxon>Streptophyta</taxon>
        <taxon>Embryophyta</taxon>
        <taxon>Tracheophyta</taxon>
        <taxon>Spermatophyta</taxon>
        <taxon>Magnoliopsida</taxon>
        <taxon>Liliopsida</taxon>
        <taxon>Araceae</taxon>
        <taxon>Aroideae</taxon>
        <taxon>Colocasieae</taxon>
        <taxon>Colocasia</taxon>
    </lineage>
</organism>
<dbReference type="Proteomes" id="UP000652761">
    <property type="component" value="Unassembled WGS sequence"/>
</dbReference>
<evidence type="ECO:0000256" key="4">
    <source>
        <dbReference type="ARBA" id="ARBA00023004"/>
    </source>
</evidence>
<dbReference type="InterPro" id="IPR050295">
    <property type="entry name" value="Plant_2OG-oxidoreductases"/>
</dbReference>
<dbReference type="EMBL" id="NMUH01003006">
    <property type="protein sequence ID" value="MQM03294.1"/>
    <property type="molecule type" value="Genomic_DNA"/>
</dbReference>
<evidence type="ECO:0000256" key="1">
    <source>
        <dbReference type="ARBA" id="ARBA00008056"/>
    </source>
</evidence>
<reference evidence="7" key="1">
    <citation type="submission" date="2017-07" db="EMBL/GenBank/DDBJ databases">
        <title>Taro Niue Genome Assembly and Annotation.</title>
        <authorList>
            <person name="Atibalentja N."/>
            <person name="Keating K."/>
            <person name="Fields C.J."/>
        </authorList>
    </citation>
    <scope>NUCLEOTIDE SEQUENCE</scope>
    <source>
        <strain evidence="7">Niue_2</strain>
        <tissue evidence="7">Leaf</tissue>
    </source>
</reference>
<dbReference type="SMR" id="A0A843WGQ5"/>
<evidence type="ECO:0000259" key="6">
    <source>
        <dbReference type="PROSITE" id="PS51471"/>
    </source>
</evidence>
<sequence length="360" mass="40038">MECPKSWPEPVVPVQSLTESGATLVPARYVKPPSERPSLDTLDQRRGISCIPVIDLAGLTRGPAERAAAERLISDACRDWGFFQVENHGVSLDLVERMRADWREFFDQPTEAKTAYANSPATYEGYGSRLGVDKGAILDWGDYFFLVFTPQTLRNRDKWPAFPATCRKTTEEYGREVVRLCGALMEALSTSLGLGTGALQRAFGGDDGVGGNLRVNFYPRCPQSDLTLGLSSHSDPGGITILLADERVKGLQVRKDGNWVTVQPRPGNFIVNIGDQLQLLSNGVYKSVEHRVVVNPVEERISFAFFYNPRGDLKLGPLPELVMPDRPALYQPMTFDEYRKYIRLNGPRGKLQLESIATNI</sequence>
<evidence type="ECO:0000256" key="2">
    <source>
        <dbReference type="ARBA" id="ARBA00022723"/>
    </source>
</evidence>
<comment type="similarity">
    <text evidence="1 5">Belongs to the iron/ascorbate-dependent oxidoreductase family.</text>
</comment>
<dbReference type="FunFam" id="2.60.120.330:FF:000079">
    <property type="entry name" value="Protein SRG1"/>
    <property type="match status" value="1"/>
</dbReference>
<feature type="domain" description="Fe2OG dioxygenase" evidence="6">
    <location>
        <begin position="208"/>
        <end position="309"/>
    </location>
</feature>
<evidence type="ECO:0000313" key="8">
    <source>
        <dbReference type="Proteomes" id="UP000652761"/>
    </source>
</evidence>
<dbReference type="PROSITE" id="PS51471">
    <property type="entry name" value="FE2OG_OXY"/>
    <property type="match status" value="1"/>
</dbReference>
<evidence type="ECO:0000256" key="5">
    <source>
        <dbReference type="RuleBase" id="RU003682"/>
    </source>
</evidence>
<keyword evidence="3 5" id="KW-0560">Oxidoreductase</keyword>
<keyword evidence="4 5" id="KW-0408">Iron</keyword>
<dbReference type="PRINTS" id="PR00682">
    <property type="entry name" value="IPNSYNTHASE"/>
</dbReference>
<accession>A0A843WGQ5</accession>
<dbReference type="InterPro" id="IPR026992">
    <property type="entry name" value="DIOX_N"/>
</dbReference>